<evidence type="ECO:0000313" key="3">
    <source>
        <dbReference type="EMBL" id="GIN94835.1"/>
    </source>
</evidence>
<dbReference type="RefSeq" id="WP_120116135.1">
    <property type="nucleotide sequence ID" value="NZ_BORJ01000001.1"/>
</dbReference>
<proteinExistence type="predicted"/>
<dbReference type="GO" id="GO:0009103">
    <property type="term" value="P:lipopolysaccharide biosynthetic process"/>
    <property type="evidence" value="ECO:0007669"/>
    <property type="project" value="TreeGrafter"/>
</dbReference>
<organism evidence="4 5">
    <name type="scientific">Siminovitchia terrae</name>
    <name type="common">Bacillus terrae</name>
    <dbReference type="NCBI Taxonomy" id="1914933"/>
    <lineage>
        <taxon>Bacteria</taxon>
        <taxon>Bacillati</taxon>
        <taxon>Bacillota</taxon>
        <taxon>Bacilli</taxon>
        <taxon>Bacillales</taxon>
        <taxon>Bacillaceae</taxon>
        <taxon>Siminovitchia</taxon>
    </lineage>
</organism>
<dbReference type="PANTHER" id="PTHR46401:SF2">
    <property type="entry name" value="GLYCOSYLTRANSFERASE WBBK-RELATED"/>
    <property type="match status" value="1"/>
</dbReference>
<reference evidence="4 5" key="1">
    <citation type="submission" date="2018-12" db="EMBL/GenBank/DDBJ databases">
        <authorList>
            <person name="Sun L."/>
            <person name="Chen Z."/>
        </authorList>
    </citation>
    <scope>NUCLEOTIDE SEQUENCE [LARGE SCALE GENOMIC DNA]</scope>
    <source>
        <strain evidence="4 5">LMG 29736</strain>
    </source>
</reference>
<dbReference type="Proteomes" id="UP000287296">
    <property type="component" value="Unassembled WGS sequence"/>
</dbReference>
<evidence type="ECO:0000256" key="1">
    <source>
        <dbReference type="ARBA" id="ARBA00022679"/>
    </source>
</evidence>
<keyword evidence="6" id="KW-1185">Reference proteome</keyword>
<dbReference type="InterPro" id="IPR055259">
    <property type="entry name" value="YkvP/CgeB_Glyco_trans-like"/>
</dbReference>
<reference evidence="3 6" key="2">
    <citation type="submission" date="2021-03" db="EMBL/GenBank/DDBJ databases">
        <title>Antimicrobial resistance genes in bacteria isolated from Japanese honey, and their potential for conferring macrolide and lincosamide resistance in the American foulbrood pathogen Paenibacillus larvae.</title>
        <authorList>
            <person name="Okamoto M."/>
            <person name="Kumagai M."/>
            <person name="Kanamori H."/>
            <person name="Takamatsu D."/>
        </authorList>
    </citation>
    <scope>NUCLEOTIDE SEQUENCE [LARGE SCALE GENOMIC DNA]</scope>
    <source>
        <strain evidence="3 6">J6TS1</strain>
    </source>
</reference>
<evidence type="ECO:0000313" key="4">
    <source>
        <dbReference type="EMBL" id="RST60659.1"/>
    </source>
</evidence>
<protein>
    <submittedName>
        <fullName evidence="4">Glycosyltransferase</fullName>
    </submittedName>
</protein>
<evidence type="ECO:0000313" key="5">
    <source>
        <dbReference type="Proteomes" id="UP000287296"/>
    </source>
</evidence>
<gene>
    <name evidence="4" type="ORF">D5F11_004720</name>
    <name evidence="3" type="ORF">J6TS1_07050</name>
</gene>
<dbReference type="EMBL" id="QYTW02000003">
    <property type="protein sequence ID" value="RST60659.1"/>
    <property type="molecule type" value="Genomic_DNA"/>
</dbReference>
<keyword evidence="1 4" id="KW-0808">Transferase</keyword>
<dbReference type="EMBL" id="BORJ01000001">
    <property type="protein sequence ID" value="GIN94835.1"/>
    <property type="molecule type" value="Genomic_DNA"/>
</dbReference>
<comment type="caution">
    <text evidence="4">The sequence shown here is derived from an EMBL/GenBank/DDBJ whole genome shotgun (WGS) entry which is preliminary data.</text>
</comment>
<dbReference type="CDD" id="cd03801">
    <property type="entry name" value="GT4_PimA-like"/>
    <property type="match status" value="1"/>
</dbReference>
<evidence type="ECO:0000313" key="6">
    <source>
        <dbReference type="Proteomes" id="UP000680670"/>
    </source>
</evidence>
<accession>A0A429XBC2</accession>
<evidence type="ECO:0000259" key="2">
    <source>
        <dbReference type="Pfam" id="PF13524"/>
    </source>
</evidence>
<dbReference type="PANTHER" id="PTHR46401">
    <property type="entry name" value="GLYCOSYLTRANSFERASE WBBK-RELATED"/>
    <property type="match status" value="1"/>
</dbReference>
<dbReference type="Gene3D" id="3.40.50.2000">
    <property type="entry name" value="Glycogen Phosphorylase B"/>
    <property type="match status" value="1"/>
</dbReference>
<dbReference type="AlphaFoldDB" id="A0A429XBC2"/>
<dbReference type="OrthoDB" id="9809622at2"/>
<name>A0A429XBC2_SIMTE</name>
<dbReference type="Proteomes" id="UP000680670">
    <property type="component" value="Unassembled WGS sequence"/>
</dbReference>
<dbReference type="Pfam" id="PF13524">
    <property type="entry name" value="Glyco_trans_1_2"/>
    <property type="match status" value="1"/>
</dbReference>
<dbReference type="SUPFAM" id="SSF53756">
    <property type="entry name" value="UDP-Glycosyltransferase/glycogen phosphorylase"/>
    <property type="match status" value="1"/>
</dbReference>
<dbReference type="GO" id="GO:0016757">
    <property type="term" value="F:glycosyltransferase activity"/>
    <property type="evidence" value="ECO:0007669"/>
    <property type="project" value="TreeGrafter"/>
</dbReference>
<sequence length="329" mass="38524">MKIFHGTTEIAGQMGVLSSALKRKGHCSVGYNTFHSYLEYTDHLINTDEQGLKERYQEILDTYDLFHFHYGTTLSTDFSDLSEIRKRKKKMIMHHWGNDVRFHDQARRNNPYVYTGDSPPDEIIHAKLKRISKHIKEAIVQDYEVYDYVKEYYEKVHVVPIAIEIASFQPSYPSVQKDRPLILHAPTNPDFKGTYYIEEAIERLKGQYDFHYRRIEKMKHEEVIKLYEEADIIIDQVRCGSYGLLSVESMALGKPVLTYIRPDLVSTFPAGLPIVNTNPDLLDEQVKQLLENPHLRRELGIRGRRYVETYHTNDVVAEQLLKIYENIKV</sequence>
<feature type="domain" description="Spore protein YkvP/CgeB glycosyl transferase-like" evidence="2">
    <location>
        <begin position="211"/>
        <end position="321"/>
    </location>
</feature>